<proteinExistence type="predicted"/>
<sequence length="240" mass="25406">MDHLTRESALRLGLTDSRVRRAVAAGSLHRIRRGHLCDAGEWAALTDDARYLVEVRAAAAALTLPASLSHQSAAALHGLPVLRPDRRVVHLTLDGRSGGHGGSRALHRCPLDPVDVTTIDGLSVTTLERTAVDVACAGTFAQAVCVAESALRAGATREGLAAALVRVGRRRGIAVARAGLAYADGRTESIGESWSRALMRGWADVPEPRLQHTFTRDDGTLSRAPTSTGTAAWWASSTAR</sequence>
<protein>
    <submittedName>
        <fullName evidence="1">Uncharacterized protein</fullName>
    </submittedName>
</protein>
<keyword evidence="2" id="KW-1185">Reference proteome</keyword>
<organism evidence="1 2">
    <name type="scientific">Rhodococcoides corynebacterioides</name>
    <dbReference type="NCBI Taxonomy" id="53972"/>
    <lineage>
        <taxon>Bacteria</taxon>
        <taxon>Bacillati</taxon>
        <taxon>Actinomycetota</taxon>
        <taxon>Actinomycetes</taxon>
        <taxon>Mycobacteriales</taxon>
        <taxon>Nocardiaceae</taxon>
        <taxon>Rhodococcoides</taxon>
    </lineage>
</organism>
<accession>A0ABS7P7T0</accession>
<comment type="caution">
    <text evidence="1">The sequence shown here is derived from an EMBL/GenBank/DDBJ whole genome shotgun (WGS) entry which is preliminary data.</text>
</comment>
<dbReference type="EMBL" id="JABUBU010000027">
    <property type="protein sequence ID" value="MBY6368478.1"/>
    <property type="molecule type" value="Genomic_DNA"/>
</dbReference>
<dbReference type="RefSeq" id="WP_222685979.1">
    <property type="nucleotide sequence ID" value="NZ_JABUBT010000039.1"/>
</dbReference>
<gene>
    <name evidence="1" type="ORF">HQ603_17150</name>
</gene>
<name>A0ABS7P7T0_9NOCA</name>
<evidence type="ECO:0000313" key="1">
    <source>
        <dbReference type="EMBL" id="MBY6368478.1"/>
    </source>
</evidence>
<evidence type="ECO:0000313" key="2">
    <source>
        <dbReference type="Proteomes" id="UP000825228"/>
    </source>
</evidence>
<dbReference type="Proteomes" id="UP000825228">
    <property type="component" value="Unassembled WGS sequence"/>
</dbReference>
<reference evidence="1 2" key="1">
    <citation type="submission" date="2020-06" db="EMBL/GenBank/DDBJ databases">
        <title>Taxonomy, biology and ecology of Rhodococcus bacteria occurring in California pistachio and other woody hosts as revealed by genome sequence analyses.</title>
        <authorList>
            <person name="Gai Y."/>
            <person name="Riely B."/>
        </authorList>
    </citation>
    <scope>NUCLEOTIDE SEQUENCE [LARGE SCALE GENOMIC DNA]</scope>
    <source>
        <strain evidence="1 2">BP-281</strain>
    </source>
</reference>